<dbReference type="Pfam" id="PF17782">
    <property type="entry name" value="WHD_DprA"/>
    <property type="match status" value="1"/>
</dbReference>
<dbReference type="InterPro" id="IPR003488">
    <property type="entry name" value="DprA"/>
</dbReference>
<dbReference type="SUPFAM" id="SSF102405">
    <property type="entry name" value="MCP/YpsA-like"/>
    <property type="match status" value="1"/>
</dbReference>
<dbReference type="Proteomes" id="UP000230586">
    <property type="component" value="Unassembled WGS sequence"/>
</dbReference>
<dbReference type="PANTHER" id="PTHR43022:SF1">
    <property type="entry name" value="PROTEIN SMF"/>
    <property type="match status" value="1"/>
</dbReference>
<evidence type="ECO:0000259" key="3">
    <source>
        <dbReference type="Pfam" id="PF17782"/>
    </source>
</evidence>
<accession>A0A2M6XT68</accession>
<feature type="domain" description="Smf/DprA SLOG" evidence="2">
    <location>
        <begin position="79"/>
        <end position="291"/>
    </location>
</feature>
<proteinExistence type="inferred from homology"/>
<evidence type="ECO:0000313" key="5">
    <source>
        <dbReference type="Proteomes" id="UP000230586"/>
    </source>
</evidence>
<dbReference type="NCBIfam" id="TIGR00732">
    <property type="entry name" value="dprA"/>
    <property type="match status" value="1"/>
</dbReference>
<comment type="similarity">
    <text evidence="1">Belongs to the DprA/Smf family.</text>
</comment>
<gene>
    <name evidence="4" type="primary">dprA</name>
    <name evidence="4" type="ORF">COT27_01195</name>
</gene>
<evidence type="ECO:0000256" key="1">
    <source>
        <dbReference type="ARBA" id="ARBA00006525"/>
    </source>
</evidence>
<dbReference type="SUPFAM" id="SSF47781">
    <property type="entry name" value="RuvA domain 2-like"/>
    <property type="match status" value="1"/>
</dbReference>
<sequence>MRDDIKYWVAISSVENIGPKRFKKIYSYFSSMQAAWESSASELKLTGLEEKMIAGFLEMRKKIKPDEEMMKLDKEKIRAITILDDAYPALLKEIYLPPAILYYKGKISDDRDRFAVGVVGTRKFSTYGKQIVENLIPNLAKRGITIVSGMALGIDTLAHKATIGENGRTIAVLGSGLAKQRIYPSVNRYLVDRIIEENGLIVSEYHINMLPLKQNFPQRNRIISGLSAGIMVIEAPEQSGALITARCALEQNRDVFAVPGDIFRTNSTGPHNLIKMGAKLVSSADDVLEALNLRHLIGATESKVITADNEEEKILLQILSLEPRHINEIIKLSGLDTPSVGSTITLMEMKGKVRNLGGMMYIRAR</sequence>
<protein>
    <submittedName>
        <fullName evidence="4">DNA-protecting protein DprA</fullName>
    </submittedName>
</protein>
<dbReference type="InterPro" id="IPR057666">
    <property type="entry name" value="DrpA_SLOG"/>
</dbReference>
<evidence type="ECO:0000259" key="2">
    <source>
        <dbReference type="Pfam" id="PF02481"/>
    </source>
</evidence>
<organism evidence="4 5">
    <name type="scientific">Candidatus Kuenenbacteria bacterium CG08_land_8_20_14_0_20_37_23</name>
    <dbReference type="NCBI Taxonomy" id="1974617"/>
    <lineage>
        <taxon>Bacteria</taxon>
        <taxon>Candidatus Kueneniibacteriota</taxon>
    </lineage>
</organism>
<dbReference type="Gene3D" id="1.10.10.10">
    <property type="entry name" value="Winged helix-like DNA-binding domain superfamily/Winged helix DNA-binding domain"/>
    <property type="match status" value="1"/>
</dbReference>
<dbReference type="AlphaFoldDB" id="A0A2M6XT68"/>
<dbReference type="Pfam" id="PF02481">
    <property type="entry name" value="DNA_processg_A"/>
    <property type="match status" value="1"/>
</dbReference>
<dbReference type="InterPro" id="IPR041614">
    <property type="entry name" value="DprA_WH"/>
</dbReference>
<dbReference type="PANTHER" id="PTHR43022">
    <property type="entry name" value="PROTEIN SMF"/>
    <property type="match status" value="1"/>
</dbReference>
<evidence type="ECO:0000313" key="4">
    <source>
        <dbReference type="EMBL" id="PIU10832.1"/>
    </source>
</evidence>
<name>A0A2M6XT68_9BACT</name>
<dbReference type="EMBL" id="PEXX01000021">
    <property type="protein sequence ID" value="PIU10832.1"/>
    <property type="molecule type" value="Genomic_DNA"/>
</dbReference>
<feature type="domain" description="DprA winged helix" evidence="3">
    <location>
        <begin position="307"/>
        <end position="358"/>
    </location>
</feature>
<reference evidence="5" key="1">
    <citation type="submission" date="2017-09" db="EMBL/GenBank/DDBJ databases">
        <title>Depth-based differentiation of microbial function through sediment-hosted aquifers and enrichment of novel symbionts in the deep terrestrial subsurface.</title>
        <authorList>
            <person name="Probst A.J."/>
            <person name="Ladd B."/>
            <person name="Jarett J.K."/>
            <person name="Geller-Mcgrath D.E."/>
            <person name="Sieber C.M.K."/>
            <person name="Emerson J.B."/>
            <person name="Anantharaman K."/>
            <person name="Thomas B.C."/>
            <person name="Malmstrom R."/>
            <person name="Stieglmeier M."/>
            <person name="Klingl A."/>
            <person name="Woyke T."/>
            <person name="Ryan C.M."/>
            <person name="Banfield J.F."/>
        </authorList>
    </citation>
    <scope>NUCLEOTIDE SEQUENCE [LARGE SCALE GENOMIC DNA]</scope>
</reference>
<comment type="caution">
    <text evidence="4">The sequence shown here is derived from an EMBL/GenBank/DDBJ whole genome shotgun (WGS) entry which is preliminary data.</text>
</comment>
<dbReference type="InterPro" id="IPR010994">
    <property type="entry name" value="RuvA_2-like"/>
</dbReference>
<dbReference type="Gene3D" id="3.40.50.450">
    <property type="match status" value="1"/>
</dbReference>
<dbReference type="InterPro" id="IPR036388">
    <property type="entry name" value="WH-like_DNA-bd_sf"/>
</dbReference>
<dbReference type="GO" id="GO:0009294">
    <property type="term" value="P:DNA-mediated transformation"/>
    <property type="evidence" value="ECO:0007669"/>
    <property type="project" value="InterPro"/>
</dbReference>